<evidence type="ECO:0000256" key="7">
    <source>
        <dbReference type="ARBA" id="ARBA00023180"/>
    </source>
</evidence>
<evidence type="ECO:0000256" key="3">
    <source>
        <dbReference type="ARBA" id="ARBA00022679"/>
    </source>
</evidence>
<keyword evidence="5 8" id="KW-1133">Transmembrane helix</keyword>
<keyword evidence="4 8" id="KW-0812">Transmembrane</keyword>
<gene>
    <name evidence="10" type="ORF">J3Q64DRAFT_1715838</name>
</gene>
<organism evidence="10 11">
    <name type="scientific">Phycomyces blakesleeanus</name>
    <dbReference type="NCBI Taxonomy" id="4837"/>
    <lineage>
        <taxon>Eukaryota</taxon>
        <taxon>Fungi</taxon>
        <taxon>Fungi incertae sedis</taxon>
        <taxon>Mucoromycota</taxon>
        <taxon>Mucoromycotina</taxon>
        <taxon>Mucoromycetes</taxon>
        <taxon>Mucorales</taxon>
        <taxon>Phycomycetaceae</taxon>
        <taxon>Phycomyces</taxon>
    </lineage>
</organism>
<dbReference type="EMBL" id="JBCLYO010000001">
    <property type="protein sequence ID" value="KAL0097921.1"/>
    <property type="molecule type" value="Genomic_DNA"/>
</dbReference>
<dbReference type="InterPro" id="IPR049625">
    <property type="entry name" value="Glyco_transf_61_cat"/>
</dbReference>
<protein>
    <recommendedName>
        <fullName evidence="9">Glycosyltransferase 61 catalytic domain-containing protein</fullName>
    </recommendedName>
</protein>
<dbReference type="PANTHER" id="PTHR20961">
    <property type="entry name" value="GLYCOSYLTRANSFERASE"/>
    <property type="match status" value="1"/>
</dbReference>
<evidence type="ECO:0000256" key="8">
    <source>
        <dbReference type="SAM" id="Phobius"/>
    </source>
</evidence>
<keyword evidence="11" id="KW-1185">Reference proteome</keyword>
<keyword evidence="7" id="KW-0325">Glycoprotein</keyword>
<dbReference type="InterPro" id="IPR007657">
    <property type="entry name" value="Glycosyltransferase_61"/>
</dbReference>
<feature type="domain" description="Glycosyltransferase 61 catalytic" evidence="9">
    <location>
        <begin position="143"/>
        <end position="382"/>
    </location>
</feature>
<keyword evidence="6 8" id="KW-0472">Membrane</keyword>
<comment type="subcellular location">
    <subcellularLocation>
        <location evidence="1">Membrane</location>
        <topology evidence="1">Single-pass membrane protein</topology>
    </subcellularLocation>
</comment>
<evidence type="ECO:0000256" key="2">
    <source>
        <dbReference type="ARBA" id="ARBA00022676"/>
    </source>
</evidence>
<evidence type="ECO:0000256" key="6">
    <source>
        <dbReference type="ARBA" id="ARBA00023136"/>
    </source>
</evidence>
<evidence type="ECO:0000256" key="5">
    <source>
        <dbReference type="ARBA" id="ARBA00022989"/>
    </source>
</evidence>
<evidence type="ECO:0000313" key="11">
    <source>
        <dbReference type="Proteomes" id="UP001448207"/>
    </source>
</evidence>
<keyword evidence="2" id="KW-0328">Glycosyltransferase</keyword>
<sequence length="564" mass="64222">MMIFHRRTRQLVISLGIISLLCVLYYVFHLQTLDDQPLRMKGYAHVTLPLNHIPNAKWECTGSDRHKSCIVENLCIDAQTGGFIVVDDDAIVEPFKVNVINADTMADWYFEPAIKRRSSLDSSPTPLMSDTLFVYGLYSPRHYAHMLFNGLIPLYKTMRNHQAKRTSWTYRAHVAMQDDHGAPLLTTRIMTDGKDIVRQGSALSTDQQMLLPHQPICFAKAVVGSGLACSLTSYCHTPILAEEYAAFRADTLGNLVHQHLWDTNVIAKSQDQGLACVRNMKTTFVRPTLANGSGDGALPPVERTIAIINRRSRHITNIPEVIAALQRTNATLGIHYVINEIDFDEGCSLASSAYLLEHTDVLLTPHGSQEAAALFMKDNGVVLSIDGRGYQEIWFHFVMTAMGRRFYNFECHEDICTEIDRKLFDKMRNIYKFPMIPSEEEIQGCLAWENGVLVRDCYRARLKERHIYREDDEARLVEGISSYLKDTPRKVNVARLMPFLERTLREMSEFEHENADYRMICDAKKCCGDACEWALETVVYGSQLEGRMKAWPDKIGEPQGNWIE</sequence>
<evidence type="ECO:0000256" key="1">
    <source>
        <dbReference type="ARBA" id="ARBA00004167"/>
    </source>
</evidence>
<proteinExistence type="predicted"/>
<evidence type="ECO:0000259" key="9">
    <source>
        <dbReference type="Pfam" id="PF04577"/>
    </source>
</evidence>
<evidence type="ECO:0000256" key="4">
    <source>
        <dbReference type="ARBA" id="ARBA00022692"/>
    </source>
</evidence>
<name>A0ABR3BI70_PHYBL</name>
<keyword evidence="3" id="KW-0808">Transferase</keyword>
<comment type="caution">
    <text evidence="10">The sequence shown here is derived from an EMBL/GenBank/DDBJ whole genome shotgun (WGS) entry which is preliminary data.</text>
</comment>
<evidence type="ECO:0000313" key="10">
    <source>
        <dbReference type="EMBL" id="KAL0097921.1"/>
    </source>
</evidence>
<dbReference type="PANTHER" id="PTHR20961:SF38">
    <property type="entry name" value="PROTEIN O-LINKED-MANNOSE BETA-1,4-N-ACETYLGLUCOSAMINYLTRANSFERASE 2"/>
    <property type="match status" value="1"/>
</dbReference>
<feature type="transmembrane region" description="Helical" evidence="8">
    <location>
        <begin position="12"/>
        <end position="28"/>
    </location>
</feature>
<accession>A0ABR3BI70</accession>
<reference evidence="10 11" key="1">
    <citation type="submission" date="2024-04" db="EMBL/GenBank/DDBJ databases">
        <title>Symmetric and asymmetric DNA N6-adenine methylation regulates different biological responses in Mucorales.</title>
        <authorList>
            <consortium name="Lawrence Berkeley National Laboratory"/>
            <person name="Lax C."/>
            <person name="Mondo S.J."/>
            <person name="Osorio-Concepcion M."/>
            <person name="Muszewska A."/>
            <person name="Corrochano-Luque M."/>
            <person name="Gutierrez G."/>
            <person name="Riley R."/>
            <person name="Lipzen A."/>
            <person name="Guo J."/>
            <person name="Hundley H."/>
            <person name="Amirebrahimi M."/>
            <person name="Ng V."/>
            <person name="Lorenzo-Gutierrez D."/>
            <person name="Binder U."/>
            <person name="Yang J."/>
            <person name="Song Y."/>
            <person name="Canovas D."/>
            <person name="Navarro E."/>
            <person name="Freitag M."/>
            <person name="Gabaldon T."/>
            <person name="Grigoriev I.V."/>
            <person name="Corrochano L.M."/>
            <person name="Nicolas F.E."/>
            <person name="Garre V."/>
        </authorList>
    </citation>
    <scope>NUCLEOTIDE SEQUENCE [LARGE SCALE GENOMIC DNA]</scope>
    <source>
        <strain evidence="10 11">L51</strain>
    </source>
</reference>
<dbReference type="Proteomes" id="UP001448207">
    <property type="component" value="Unassembled WGS sequence"/>
</dbReference>
<dbReference type="Pfam" id="PF04577">
    <property type="entry name" value="Glyco_transf_61"/>
    <property type="match status" value="1"/>
</dbReference>